<proteinExistence type="inferred from homology"/>
<gene>
    <name evidence="6" type="ORF">FE257_004735</name>
</gene>
<sequence>MKSHTESCPKWTDSIDLSGIQDSEAGHFISEYALIPMQELGTHAYRGWVIKHYPCFQKFTFLNFDLKKSPIYDTIISQTQAGGLFLDLGCGLGQDIRRLVRDHAPADRLVGMDIIPEYVQLGYQLFKDDEIKLQSQFLVQDFFADTPELNSIKQRITVMNSGYFMHLWDWERQLQTAKRMINLMAPQTGALITGVHFGRLADAGMWAHVPKGLEQMFLHDPGTLKRLWDQAAKATGSKWKFWCRAEEDEYCKSLDSLGCRLRWIVERE</sequence>
<reference evidence="6" key="1">
    <citation type="journal article" date="2019" name="Beilstein J. Org. Chem.">
        <title>Nanangenines: drimane sesquiterpenoids as the dominant metabolite cohort of a novel Australian fungus, Aspergillus nanangensis.</title>
        <authorList>
            <person name="Lacey H.J."/>
            <person name="Gilchrist C.L.M."/>
            <person name="Crombie A."/>
            <person name="Kalaitzis J.A."/>
            <person name="Vuong D."/>
            <person name="Rutledge P.J."/>
            <person name="Turner P."/>
            <person name="Pitt J.I."/>
            <person name="Lacey E."/>
            <person name="Chooi Y.H."/>
            <person name="Piggott A.M."/>
        </authorList>
    </citation>
    <scope>NUCLEOTIDE SEQUENCE</scope>
    <source>
        <strain evidence="6">MST-FP2251</strain>
    </source>
</reference>
<dbReference type="Gene3D" id="3.40.50.150">
    <property type="entry name" value="Vaccinia Virus protein VP39"/>
    <property type="match status" value="1"/>
</dbReference>
<reference evidence="6" key="2">
    <citation type="submission" date="2020-02" db="EMBL/GenBank/DDBJ databases">
        <authorList>
            <person name="Gilchrist C.L.M."/>
            <person name="Chooi Y.-H."/>
        </authorList>
    </citation>
    <scope>NUCLEOTIDE SEQUENCE</scope>
    <source>
        <strain evidence="6">MST-FP2251</strain>
    </source>
</reference>
<dbReference type="Pfam" id="PF13649">
    <property type="entry name" value="Methyltransf_25"/>
    <property type="match status" value="1"/>
</dbReference>
<evidence type="ECO:0000256" key="3">
    <source>
        <dbReference type="ARBA" id="ARBA00022691"/>
    </source>
</evidence>
<evidence type="ECO:0000259" key="5">
    <source>
        <dbReference type="Pfam" id="PF13649"/>
    </source>
</evidence>
<keyword evidence="3" id="KW-0949">S-adenosyl-L-methionine</keyword>
<name>A0AAD4CRD2_ASPNN</name>
<evidence type="ECO:0000313" key="7">
    <source>
        <dbReference type="Proteomes" id="UP001194746"/>
    </source>
</evidence>
<dbReference type="InterPro" id="IPR051654">
    <property type="entry name" value="Meroterpenoid_MTases"/>
</dbReference>
<comment type="similarity">
    <text evidence="4">Belongs to the class I-like SAM-binding methyltransferase superfamily.</text>
</comment>
<dbReference type="EMBL" id="VCAU01000020">
    <property type="protein sequence ID" value="KAF9891171.1"/>
    <property type="molecule type" value="Genomic_DNA"/>
</dbReference>
<dbReference type="Proteomes" id="UP001194746">
    <property type="component" value="Unassembled WGS sequence"/>
</dbReference>
<dbReference type="AlphaFoldDB" id="A0AAD4CRD2"/>
<keyword evidence="7" id="KW-1185">Reference proteome</keyword>
<feature type="domain" description="Methyltransferase" evidence="5">
    <location>
        <begin position="86"/>
        <end position="181"/>
    </location>
</feature>
<dbReference type="PANTHER" id="PTHR35897">
    <property type="entry name" value="METHYLTRANSFERASE AUSD"/>
    <property type="match status" value="1"/>
</dbReference>
<evidence type="ECO:0000256" key="4">
    <source>
        <dbReference type="ARBA" id="ARBA00038314"/>
    </source>
</evidence>
<dbReference type="CDD" id="cd02440">
    <property type="entry name" value="AdoMet_MTases"/>
    <property type="match status" value="1"/>
</dbReference>
<protein>
    <recommendedName>
        <fullName evidence="5">Methyltransferase domain-containing protein</fullName>
    </recommendedName>
</protein>
<accession>A0AAD4CRD2</accession>
<evidence type="ECO:0000256" key="1">
    <source>
        <dbReference type="ARBA" id="ARBA00005179"/>
    </source>
</evidence>
<organism evidence="6 7">
    <name type="scientific">Aspergillus nanangensis</name>
    <dbReference type="NCBI Taxonomy" id="2582783"/>
    <lineage>
        <taxon>Eukaryota</taxon>
        <taxon>Fungi</taxon>
        <taxon>Dikarya</taxon>
        <taxon>Ascomycota</taxon>
        <taxon>Pezizomycotina</taxon>
        <taxon>Eurotiomycetes</taxon>
        <taxon>Eurotiomycetidae</taxon>
        <taxon>Eurotiales</taxon>
        <taxon>Aspergillaceae</taxon>
        <taxon>Aspergillus</taxon>
        <taxon>Aspergillus subgen. Circumdati</taxon>
    </lineage>
</organism>
<keyword evidence="2" id="KW-0808">Transferase</keyword>
<comment type="pathway">
    <text evidence="1">Secondary metabolite biosynthesis.</text>
</comment>
<dbReference type="PANTHER" id="PTHR35897:SF1">
    <property type="entry name" value="METHYLTRANSFERASE AUSD"/>
    <property type="match status" value="1"/>
</dbReference>
<dbReference type="InterPro" id="IPR029063">
    <property type="entry name" value="SAM-dependent_MTases_sf"/>
</dbReference>
<dbReference type="InterPro" id="IPR041698">
    <property type="entry name" value="Methyltransf_25"/>
</dbReference>
<dbReference type="SUPFAM" id="SSF53335">
    <property type="entry name" value="S-adenosyl-L-methionine-dependent methyltransferases"/>
    <property type="match status" value="1"/>
</dbReference>
<evidence type="ECO:0000313" key="6">
    <source>
        <dbReference type="EMBL" id="KAF9891171.1"/>
    </source>
</evidence>
<evidence type="ECO:0000256" key="2">
    <source>
        <dbReference type="ARBA" id="ARBA00022679"/>
    </source>
</evidence>
<comment type="caution">
    <text evidence="6">The sequence shown here is derived from an EMBL/GenBank/DDBJ whole genome shotgun (WGS) entry which is preliminary data.</text>
</comment>
<dbReference type="GO" id="GO:0016740">
    <property type="term" value="F:transferase activity"/>
    <property type="evidence" value="ECO:0007669"/>
    <property type="project" value="UniProtKB-KW"/>
</dbReference>